<dbReference type="CDD" id="cd00267">
    <property type="entry name" value="ABC_ATPase"/>
    <property type="match status" value="1"/>
</dbReference>
<dbReference type="AlphaFoldDB" id="A0A1W1BX11"/>
<dbReference type="SUPFAM" id="SSF52540">
    <property type="entry name" value="P-loop containing nucleoside triphosphate hydrolases"/>
    <property type="match status" value="1"/>
</dbReference>
<dbReference type="InterPro" id="IPR051396">
    <property type="entry name" value="Bact_Antivir_Def_Nuclease"/>
</dbReference>
<accession>A0A1W1BX11</accession>
<evidence type="ECO:0000313" key="2">
    <source>
        <dbReference type="EMBL" id="SFV58043.1"/>
    </source>
</evidence>
<dbReference type="InterPro" id="IPR003959">
    <property type="entry name" value="ATPase_AAA_core"/>
</dbReference>
<reference evidence="2" key="1">
    <citation type="submission" date="2016-10" db="EMBL/GenBank/DDBJ databases">
        <authorList>
            <person name="de Groot N.N."/>
        </authorList>
    </citation>
    <scope>NUCLEOTIDE SEQUENCE</scope>
</reference>
<organism evidence="2">
    <name type="scientific">hydrothermal vent metagenome</name>
    <dbReference type="NCBI Taxonomy" id="652676"/>
    <lineage>
        <taxon>unclassified sequences</taxon>
        <taxon>metagenomes</taxon>
        <taxon>ecological metagenomes</taxon>
    </lineage>
</organism>
<dbReference type="PANTHER" id="PTHR43581">
    <property type="entry name" value="ATP/GTP PHOSPHATASE"/>
    <property type="match status" value="1"/>
</dbReference>
<dbReference type="InterPro" id="IPR027417">
    <property type="entry name" value="P-loop_NTPase"/>
</dbReference>
<sequence length="544" mass="63900">MDNRNKIELTMSLRNSRDDNIDIGFIIDNASGSNYKIYLKNYNTFDYPLFNRFFDNFPNPINIIFSSPIANLKPIEEFKTEPQIKNKIEQRNSIEVLRNRINRLGISYQQFIEKLSYILSNREDNIELYTSSNIQRDIEVHYDISLNARDIAKNLTLLGSGTLQIIEILLSLYESPKDLNLILLDEPDSHIHRDIQKRLMKVLMDFSENIQIFISTHNESLIRSSKPEQIFHLEKGVKKVYKPIIDDEQIYIENGLIPSKHLKVLQDLGNESALDFINALEADKLVLVEGKYDPKYIQYILDKYSDTHRTFHIAYWSFEGIDNILKHIFSYKDMFSKIKNEKSLWEKSILIIDRDYLTENQANKLKTQLERKLGIPVIIWNFYTIESVFLSNIDVFSTIIKEYISETTVTQQQIINDIYNEVKRISEKKLSKFDTEIKGKFLKWISDTQVLFNKNGLSQILPKATAYSDMREFHKAKLEANEIDSLATKDDIEDIIKNVILKYKPTDTTINYFELILKNISKNRLWFDEWNPMISKIKSLSYGV</sequence>
<protein>
    <recommendedName>
        <fullName evidence="1">ATPase AAA-type core domain-containing protein</fullName>
    </recommendedName>
</protein>
<evidence type="ECO:0000259" key="1">
    <source>
        <dbReference type="Pfam" id="PF13304"/>
    </source>
</evidence>
<proteinExistence type="predicted"/>
<dbReference type="EMBL" id="FPHE01000082">
    <property type="protein sequence ID" value="SFV58043.1"/>
    <property type="molecule type" value="Genomic_DNA"/>
</dbReference>
<dbReference type="GO" id="GO:0016887">
    <property type="term" value="F:ATP hydrolysis activity"/>
    <property type="evidence" value="ECO:0007669"/>
    <property type="project" value="InterPro"/>
</dbReference>
<feature type="domain" description="ATPase AAA-type core" evidence="1">
    <location>
        <begin position="154"/>
        <end position="222"/>
    </location>
</feature>
<dbReference type="GO" id="GO:0005524">
    <property type="term" value="F:ATP binding"/>
    <property type="evidence" value="ECO:0007669"/>
    <property type="project" value="InterPro"/>
</dbReference>
<name>A0A1W1BX11_9ZZZZ</name>
<dbReference type="Pfam" id="PF13304">
    <property type="entry name" value="AAA_21"/>
    <property type="match status" value="1"/>
</dbReference>
<dbReference type="Gene3D" id="3.40.50.300">
    <property type="entry name" value="P-loop containing nucleotide triphosphate hydrolases"/>
    <property type="match status" value="1"/>
</dbReference>
<dbReference type="PANTHER" id="PTHR43581:SF2">
    <property type="entry name" value="EXCINUCLEASE ATPASE SUBUNIT"/>
    <property type="match status" value="1"/>
</dbReference>
<gene>
    <name evidence="2" type="ORF">MNB_SV-12-802</name>
</gene>